<sequence>MIFLALTLKGYESYQSIANNLGCLLWLSAGIFSKAELAALRQSGVAFSDFSYVIESNDKEAILCAINTIKEHHPNETVWVES</sequence>
<reference evidence="1 2" key="1">
    <citation type="submission" date="2021-06" db="EMBL/GenBank/DDBJ databases">
        <title>Microbial metabolic specificity influences pelagic lipid remineralization.</title>
        <authorList>
            <person name="Behrendt L."/>
            <person name="Hunter J.E."/>
            <person name="Alcolombri U."/>
            <person name="Smriga S."/>
            <person name="Mincer T."/>
            <person name="Lowenstein D.P."/>
            <person name="Peaudecerf F.J."/>
            <person name="Fernandez V.I."/>
            <person name="Fredricks H."/>
            <person name="Almblad H."/>
            <person name="Harrison J.J."/>
            <person name="Stocker R."/>
            <person name="Van Mooy B.A.S."/>
        </authorList>
    </citation>
    <scope>NUCLEOTIDE SEQUENCE [LARGE SCALE GENOMIC DNA]</scope>
    <source>
        <strain evidence="1 2">A252</strain>
    </source>
</reference>
<dbReference type="RefSeq" id="WP_128120087.1">
    <property type="nucleotide sequence ID" value="NZ_CP076683.1"/>
</dbReference>
<name>A0ABX8J1B0_9GAMM</name>
<evidence type="ECO:0000313" key="2">
    <source>
        <dbReference type="Proteomes" id="UP000683436"/>
    </source>
</evidence>
<dbReference type="Proteomes" id="UP000683436">
    <property type="component" value="Chromosome"/>
</dbReference>
<accession>A0ABX8J1B0</accession>
<evidence type="ECO:0000313" key="1">
    <source>
        <dbReference type="EMBL" id="QWV18828.1"/>
    </source>
</evidence>
<organism evidence="1 2">
    <name type="scientific">Stutzerimonas zhaodongensis</name>
    <dbReference type="NCBI Taxonomy" id="1176257"/>
    <lineage>
        <taxon>Bacteria</taxon>
        <taxon>Pseudomonadati</taxon>
        <taxon>Pseudomonadota</taxon>
        <taxon>Gammaproteobacteria</taxon>
        <taxon>Pseudomonadales</taxon>
        <taxon>Pseudomonadaceae</taxon>
        <taxon>Stutzerimonas</taxon>
    </lineage>
</organism>
<dbReference type="EMBL" id="CP076683">
    <property type="protein sequence ID" value="QWV18828.1"/>
    <property type="molecule type" value="Genomic_DNA"/>
</dbReference>
<keyword evidence="2" id="KW-1185">Reference proteome</keyword>
<protein>
    <submittedName>
        <fullName evidence="1">Uncharacterized protein</fullName>
    </submittedName>
</protein>
<proteinExistence type="predicted"/>
<gene>
    <name evidence="1" type="ORF">KQ248_09370</name>
</gene>